<dbReference type="EMBL" id="BDDM01000186">
    <property type="protein sequence ID" value="GAT78339.1"/>
    <property type="molecule type" value="Genomic_DNA"/>
</dbReference>
<name>A0A161M765_EHRRU</name>
<reference evidence="2" key="1">
    <citation type="submission" date="2016-05" db="EMBL/GenBank/DDBJ databases">
        <title>Draft genome sequences of four strains of Ehrlichia ruminantium, a tick-borne pathogen of ruminants, isolated from Zimbabwe, The Gambia and Ghana.</title>
        <authorList>
            <person name="Nakao R."/>
            <person name="Jongejan F."/>
            <person name="Sugimoto C."/>
        </authorList>
    </citation>
    <scope>NUCLEOTIDE SEQUENCE [LARGE SCALE GENOMIC DNA]</scope>
    <source>
        <strain evidence="2">Pokoase 417</strain>
    </source>
</reference>
<sequence length="38" mass="4247">LSRSLLRIASTYSDKEPYLFILSCTGIVEEVPTSLSTR</sequence>
<dbReference type="AlphaFoldDB" id="A0A161M765"/>
<comment type="caution">
    <text evidence="1">The sequence shown here is derived from an EMBL/GenBank/DDBJ whole genome shotgun (WGS) entry which is preliminary data.</text>
</comment>
<proteinExistence type="predicted"/>
<evidence type="ECO:0000313" key="2">
    <source>
        <dbReference type="Proteomes" id="UP000092731"/>
    </source>
</evidence>
<gene>
    <name evidence="1" type="ORF">EHRUM3_05580</name>
</gene>
<accession>A0A161M765</accession>
<evidence type="ECO:0000313" key="1">
    <source>
        <dbReference type="EMBL" id="GAT78339.1"/>
    </source>
</evidence>
<feature type="non-terminal residue" evidence="1">
    <location>
        <position position="1"/>
    </location>
</feature>
<organism evidence="1 2">
    <name type="scientific">Ehrlichia ruminantium</name>
    <name type="common">heartwater rickettsia</name>
    <name type="synonym">Cowdria ruminantium</name>
    <dbReference type="NCBI Taxonomy" id="779"/>
    <lineage>
        <taxon>Bacteria</taxon>
        <taxon>Pseudomonadati</taxon>
        <taxon>Pseudomonadota</taxon>
        <taxon>Alphaproteobacteria</taxon>
        <taxon>Rickettsiales</taxon>
        <taxon>Anaplasmataceae</taxon>
        <taxon>Ehrlichia</taxon>
    </lineage>
</organism>
<protein>
    <submittedName>
        <fullName evidence="1">Uncharacterized protein</fullName>
    </submittedName>
</protein>
<dbReference type="Proteomes" id="UP000092731">
    <property type="component" value="Unassembled WGS sequence"/>
</dbReference>